<dbReference type="EMBL" id="BNCO01000004">
    <property type="protein sequence ID" value="GIL47697.1"/>
    <property type="molecule type" value="Genomic_DNA"/>
</dbReference>
<dbReference type="CDD" id="cd03144">
    <property type="entry name" value="GATase1_ScBLP_like"/>
    <property type="match status" value="1"/>
</dbReference>
<evidence type="ECO:0000313" key="4">
    <source>
        <dbReference type="Proteomes" id="UP000747399"/>
    </source>
</evidence>
<feature type="domain" description="Biotin-protein ligase N-terminal" evidence="2">
    <location>
        <begin position="64"/>
        <end position="208"/>
    </location>
</feature>
<dbReference type="GO" id="GO:0004077">
    <property type="term" value="F:biotin--[biotin carboxyl-carrier protein] ligase activity"/>
    <property type="evidence" value="ECO:0007669"/>
    <property type="project" value="TreeGrafter"/>
</dbReference>
<dbReference type="Proteomes" id="UP000747399">
    <property type="component" value="Unassembled WGS sequence"/>
</dbReference>
<dbReference type="Pfam" id="PF09825">
    <property type="entry name" value="BPL_N"/>
    <property type="match status" value="2"/>
</dbReference>
<dbReference type="GO" id="GO:0005737">
    <property type="term" value="C:cytoplasm"/>
    <property type="evidence" value="ECO:0007669"/>
    <property type="project" value="TreeGrafter"/>
</dbReference>
<sequence>MALSLTPSDRRFTYTLNYPQNWSVKDCVAFLRPCRRPQRKRAAPMPATARPAPHLTANDPTPLEVLVYFGEGAGYQSAHNTLRALQSCLAPGVEARLLGTNELLEGSWRGRCLLFVMPGGADLPYCKHLNGHGNRLLRGYVAGGGSYLGICAGAYYACRRVAFEPGGPLEVMGDRELGFFPGTARGAAYPGFDYSSERGACAAPLRFRPLPPARQSTGAIAAWSGGVSGGGGGGDESYGQGGGSNGGDDVIGIADVASPRLSRHHLVLQGADGAGGTDGGYDGWLYCRDYSNGGPVFALDAQPPPATMVLPPPPPPPQQQQLEGIVIEASSAPATAASCGGGDTDDQPPSLRNIPSPSTERVEVLAVYPELGNALAAVRCRVGGGIAVLCGTHPEMPHEALSTSVQLYDGQQAQHVSALGAELANWETQRRQLWAALLVACCTVAAAPKGMVAVGIAKEAQGAASGCEAGVAMSDGGDVRREDEVAAVAAVVTMNRR</sequence>
<evidence type="ECO:0000256" key="1">
    <source>
        <dbReference type="SAM" id="MobiDB-lite"/>
    </source>
</evidence>
<keyword evidence="4" id="KW-1185">Reference proteome</keyword>
<dbReference type="InterPro" id="IPR029062">
    <property type="entry name" value="Class_I_gatase-like"/>
</dbReference>
<evidence type="ECO:0000259" key="2">
    <source>
        <dbReference type="Pfam" id="PF09825"/>
    </source>
</evidence>
<protein>
    <recommendedName>
        <fullName evidence="2">Biotin-protein ligase N-terminal domain-containing protein</fullName>
    </recommendedName>
</protein>
<feature type="region of interest" description="Disordered" evidence="1">
    <location>
        <begin position="334"/>
        <end position="356"/>
    </location>
</feature>
<gene>
    <name evidence="3" type="ORF">Vafri_4459</name>
</gene>
<dbReference type="AlphaFoldDB" id="A0A8J4AVD5"/>
<evidence type="ECO:0000313" key="3">
    <source>
        <dbReference type="EMBL" id="GIL47697.1"/>
    </source>
</evidence>
<dbReference type="InterPro" id="IPR019197">
    <property type="entry name" value="Biotin-prot_ligase_N"/>
</dbReference>
<comment type="caution">
    <text evidence="3">The sequence shown here is derived from an EMBL/GenBank/DDBJ whole genome shotgun (WGS) entry which is preliminary data.</text>
</comment>
<reference evidence="3" key="1">
    <citation type="journal article" date="2021" name="Proc. Natl. Acad. Sci. U.S.A.">
        <title>Three genomes in the algal genus Volvox reveal the fate of a haploid sex-determining region after a transition to homothallism.</title>
        <authorList>
            <person name="Yamamoto K."/>
            <person name="Hamaji T."/>
            <person name="Kawai-Toyooka H."/>
            <person name="Matsuzaki R."/>
            <person name="Takahashi F."/>
            <person name="Nishimura Y."/>
            <person name="Kawachi M."/>
            <person name="Noguchi H."/>
            <person name="Minakuchi Y."/>
            <person name="Umen J.G."/>
            <person name="Toyoda A."/>
            <person name="Nozaki H."/>
        </authorList>
    </citation>
    <scope>NUCLEOTIDE SEQUENCE</scope>
    <source>
        <strain evidence="3">NIES-3780</strain>
    </source>
</reference>
<organism evidence="3 4">
    <name type="scientific">Volvox africanus</name>
    <dbReference type="NCBI Taxonomy" id="51714"/>
    <lineage>
        <taxon>Eukaryota</taxon>
        <taxon>Viridiplantae</taxon>
        <taxon>Chlorophyta</taxon>
        <taxon>core chlorophytes</taxon>
        <taxon>Chlorophyceae</taxon>
        <taxon>CS clade</taxon>
        <taxon>Chlamydomonadales</taxon>
        <taxon>Volvocaceae</taxon>
        <taxon>Volvox</taxon>
    </lineage>
</organism>
<proteinExistence type="predicted"/>
<accession>A0A8J4AVD5</accession>
<feature type="domain" description="Biotin-protein ligase N-terminal" evidence="2">
    <location>
        <begin position="357"/>
        <end position="439"/>
    </location>
</feature>
<dbReference type="SUPFAM" id="SSF52317">
    <property type="entry name" value="Class I glutamine amidotransferase-like"/>
    <property type="match status" value="1"/>
</dbReference>
<dbReference type="PANTHER" id="PTHR12835:SF5">
    <property type="entry name" value="BIOTIN--PROTEIN LIGASE"/>
    <property type="match status" value="1"/>
</dbReference>
<dbReference type="PANTHER" id="PTHR12835">
    <property type="entry name" value="BIOTIN PROTEIN LIGASE"/>
    <property type="match status" value="1"/>
</dbReference>
<name>A0A8J4AVD5_9CHLO</name>